<name>A0A6B0TX79_9RHOB</name>
<dbReference type="GO" id="GO:0005886">
    <property type="term" value="C:plasma membrane"/>
    <property type="evidence" value="ECO:0007669"/>
    <property type="project" value="UniProtKB-SubCell"/>
</dbReference>
<keyword evidence="3" id="KW-0997">Cell inner membrane</keyword>
<dbReference type="AlphaFoldDB" id="A0A6B0TX79"/>
<evidence type="ECO:0000313" key="9">
    <source>
        <dbReference type="Proteomes" id="UP000436016"/>
    </source>
</evidence>
<dbReference type="Proteomes" id="UP000436016">
    <property type="component" value="Unassembled WGS sequence"/>
</dbReference>
<evidence type="ECO:0000313" key="8">
    <source>
        <dbReference type="EMBL" id="MXU66088.1"/>
    </source>
</evidence>
<accession>A0A6B0TX79</accession>
<evidence type="ECO:0000256" key="1">
    <source>
        <dbReference type="ARBA" id="ARBA00004533"/>
    </source>
</evidence>
<protein>
    <submittedName>
        <fullName evidence="8">Paraquat-inducible membrane protein A</fullName>
    </submittedName>
</protein>
<evidence type="ECO:0000256" key="3">
    <source>
        <dbReference type="ARBA" id="ARBA00022519"/>
    </source>
</evidence>
<dbReference type="EMBL" id="WUWG01000005">
    <property type="protein sequence ID" value="MXU66088.1"/>
    <property type="molecule type" value="Genomic_DNA"/>
</dbReference>
<dbReference type="Pfam" id="PF04403">
    <property type="entry name" value="PqiA"/>
    <property type="match status" value="1"/>
</dbReference>
<evidence type="ECO:0000256" key="7">
    <source>
        <dbReference type="SAM" id="Phobius"/>
    </source>
</evidence>
<proteinExistence type="predicted"/>
<keyword evidence="4 7" id="KW-0812">Transmembrane</keyword>
<feature type="transmembrane region" description="Helical" evidence="7">
    <location>
        <begin position="147"/>
        <end position="171"/>
    </location>
</feature>
<dbReference type="InterPro" id="IPR051800">
    <property type="entry name" value="PqiA-PqiB_transport"/>
</dbReference>
<keyword evidence="6 7" id="KW-0472">Membrane</keyword>
<feature type="transmembrane region" description="Helical" evidence="7">
    <location>
        <begin position="52"/>
        <end position="73"/>
    </location>
</feature>
<dbReference type="PANTHER" id="PTHR30462">
    <property type="entry name" value="INTERMEMBRANE TRANSPORT PROTEIN PQIB-RELATED"/>
    <property type="match status" value="1"/>
</dbReference>
<evidence type="ECO:0000256" key="5">
    <source>
        <dbReference type="ARBA" id="ARBA00022989"/>
    </source>
</evidence>
<dbReference type="RefSeq" id="WP_160855273.1">
    <property type="nucleotide sequence ID" value="NZ_WUWG01000005.1"/>
</dbReference>
<comment type="subcellular location">
    <subcellularLocation>
        <location evidence="1">Cell inner membrane</location>
    </subcellularLocation>
</comment>
<dbReference type="InterPro" id="IPR007498">
    <property type="entry name" value="PqiA-like"/>
</dbReference>
<evidence type="ECO:0000256" key="4">
    <source>
        <dbReference type="ARBA" id="ARBA00022692"/>
    </source>
</evidence>
<dbReference type="PANTHER" id="PTHR30462:SF3">
    <property type="entry name" value="INTERMEMBRANE TRANSPORT PROTEIN PQIA"/>
    <property type="match status" value="1"/>
</dbReference>
<gene>
    <name evidence="8" type="ORF">GSH16_11575</name>
</gene>
<keyword evidence="5 7" id="KW-1133">Transmembrane helix</keyword>
<organism evidence="8 9">
    <name type="scientific">Oceanomicrobium pacificus</name>
    <dbReference type="NCBI Taxonomy" id="2692916"/>
    <lineage>
        <taxon>Bacteria</taxon>
        <taxon>Pseudomonadati</taxon>
        <taxon>Pseudomonadota</taxon>
        <taxon>Alphaproteobacteria</taxon>
        <taxon>Rhodobacterales</taxon>
        <taxon>Paracoccaceae</taxon>
        <taxon>Oceanomicrobium</taxon>
    </lineage>
</organism>
<feature type="transmembrane region" description="Helical" evidence="7">
    <location>
        <begin position="98"/>
        <end position="126"/>
    </location>
</feature>
<sequence>MADARSPAGMTARRAGLIGCTSCGRVYTPGATDCPLCGQALHSREPASMQKVWAWLIAGFCLYVPANLMPMLVTSTLGQAMTNTIIGGAVELALHGSWFIAFVVLFASVAIPVGKFLVIGILALSVQYDWDLNRKTRLHMYEVVEFIGRWSMVDVFVVAILTALVQFGFIVNIHPGPAAVCFALSVALTMVSAQCFDPRLLWDSIEEDRIHD</sequence>
<comment type="caution">
    <text evidence="8">The sequence shown here is derived from an EMBL/GenBank/DDBJ whole genome shotgun (WGS) entry which is preliminary data.</text>
</comment>
<keyword evidence="2" id="KW-1003">Cell membrane</keyword>
<keyword evidence="9" id="KW-1185">Reference proteome</keyword>
<evidence type="ECO:0000256" key="6">
    <source>
        <dbReference type="ARBA" id="ARBA00023136"/>
    </source>
</evidence>
<reference evidence="8 9" key="1">
    <citation type="submission" date="2019-12" db="EMBL/GenBank/DDBJ databases">
        <title>Strain KN286 was isolated from seawater, which was collected from Caroline Seamount in the tropical western Pacific.</title>
        <authorList>
            <person name="Wang Q."/>
        </authorList>
    </citation>
    <scope>NUCLEOTIDE SEQUENCE [LARGE SCALE GENOMIC DNA]</scope>
    <source>
        <strain evidence="8 9">KN286</strain>
    </source>
</reference>
<evidence type="ECO:0000256" key="2">
    <source>
        <dbReference type="ARBA" id="ARBA00022475"/>
    </source>
</evidence>